<reference evidence="3" key="1">
    <citation type="submission" date="2016-11" db="UniProtKB">
        <authorList>
            <consortium name="WormBaseParasite"/>
        </authorList>
    </citation>
    <scope>IDENTIFICATION</scope>
</reference>
<name>A0A1I7UTP4_9PELO</name>
<evidence type="ECO:0000313" key="2">
    <source>
        <dbReference type="Proteomes" id="UP000095282"/>
    </source>
</evidence>
<dbReference type="AlphaFoldDB" id="A0A1I7UTP4"/>
<feature type="transmembrane region" description="Helical" evidence="1">
    <location>
        <begin position="151"/>
        <end position="172"/>
    </location>
</feature>
<keyword evidence="1" id="KW-0812">Transmembrane</keyword>
<evidence type="ECO:0000256" key="1">
    <source>
        <dbReference type="SAM" id="Phobius"/>
    </source>
</evidence>
<keyword evidence="1" id="KW-0472">Membrane</keyword>
<dbReference type="WBParaSite" id="Csp11.Scaffold630.g19246.t1">
    <property type="protein sequence ID" value="Csp11.Scaffold630.g19246.t1"/>
    <property type="gene ID" value="Csp11.Scaffold630.g19246"/>
</dbReference>
<protein>
    <submittedName>
        <fullName evidence="3">FBA_2 domain-containing protein</fullName>
    </submittedName>
</protein>
<keyword evidence="1" id="KW-1133">Transmembrane helix</keyword>
<accession>A0A1I7UTP4</accession>
<keyword evidence="2" id="KW-1185">Reference proteome</keyword>
<sequence>MCSKRTPPLSALKLLEIINEKKLSIEKFYHHIISDSSELIPKILDECVDVTESVQIGGNYPDRFVYTPPRPFKTERLHVSGSTNWLNLESFMSCRDLYVQFGEVSNQTEQSFNSFFTKWMNSKVPLQTLSLNGMKPSELRFIINILNNIQLVFENLFLTPILFVFRVTMWRLNRNWYGMKQRDELEFFIKLSSDSIEIHTKQSYLEYLKKEEEKRRYRQTN</sequence>
<organism evidence="2 3">
    <name type="scientific">Caenorhabditis tropicalis</name>
    <dbReference type="NCBI Taxonomy" id="1561998"/>
    <lineage>
        <taxon>Eukaryota</taxon>
        <taxon>Metazoa</taxon>
        <taxon>Ecdysozoa</taxon>
        <taxon>Nematoda</taxon>
        <taxon>Chromadorea</taxon>
        <taxon>Rhabditida</taxon>
        <taxon>Rhabditina</taxon>
        <taxon>Rhabditomorpha</taxon>
        <taxon>Rhabditoidea</taxon>
        <taxon>Rhabditidae</taxon>
        <taxon>Peloderinae</taxon>
        <taxon>Caenorhabditis</taxon>
    </lineage>
</organism>
<proteinExistence type="predicted"/>
<dbReference type="Proteomes" id="UP000095282">
    <property type="component" value="Unplaced"/>
</dbReference>
<evidence type="ECO:0000313" key="3">
    <source>
        <dbReference type="WBParaSite" id="Csp11.Scaffold630.g19246.t1"/>
    </source>
</evidence>